<dbReference type="Proteomes" id="UP001365542">
    <property type="component" value="Unassembled WGS sequence"/>
</dbReference>
<proteinExistence type="predicted"/>
<dbReference type="InterPro" id="IPR036047">
    <property type="entry name" value="F-box-like_dom_sf"/>
</dbReference>
<accession>A0AAV9XF88</accession>
<protein>
    <recommendedName>
        <fullName evidence="1">F-box domain-containing protein</fullName>
    </recommendedName>
</protein>
<gene>
    <name evidence="2" type="ORF">TWF694_009853</name>
</gene>
<dbReference type="PROSITE" id="PS50181">
    <property type="entry name" value="FBOX"/>
    <property type="match status" value="1"/>
</dbReference>
<dbReference type="AlphaFoldDB" id="A0AAV9XF88"/>
<keyword evidence="3" id="KW-1185">Reference proteome</keyword>
<evidence type="ECO:0000259" key="1">
    <source>
        <dbReference type="PROSITE" id="PS50181"/>
    </source>
</evidence>
<evidence type="ECO:0000313" key="3">
    <source>
        <dbReference type="Proteomes" id="UP001365542"/>
    </source>
</evidence>
<dbReference type="SUPFAM" id="SSF81383">
    <property type="entry name" value="F-box domain"/>
    <property type="match status" value="1"/>
</dbReference>
<feature type="domain" description="F-box" evidence="1">
    <location>
        <begin position="9"/>
        <end position="62"/>
    </location>
</feature>
<comment type="caution">
    <text evidence="2">The sequence shown here is derived from an EMBL/GenBank/DDBJ whole genome shotgun (WGS) entry which is preliminary data.</text>
</comment>
<evidence type="ECO:0000313" key="2">
    <source>
        <dbReference type="EMBL" id="KAK6539647.1"/>
    </source>
</evidence>
<reference evidence="2 3" key="1">
    <citation type="submission" date="2019-10" db="EMBL/GenBank/DDBJ databases">
        <authorList>
            <person name="Palmer J.M."/>
        </authorList>
    </citation>
    <scope>NUCLEOTIDE SEQUENCE [LARGE SCALE GENOMIC DNA]</scope>
    <source>
        <strain evidence="2 3">TWF694</strain>
    </source>
</reference>
<dbReference type="Pfam" id="PF12937">
    <property type="entry name" value="F-box-like"/>
    <property type="match status" value="1"/>
</dbReference>
<dbReference type="InterPro" id="IPR001810">
    <property type="entry name" value="F-box_dom"/>
</dbReference>
<sequence length="545" mass="61280">MSQSSSDPPASLATLPTEIAETIYKTLTPATLARLARVSKDIYAAVQSPLYRRPILNSYRKLQLFVATLNKVASWDTRSGDARSKRIVHLTLLIDPAKEELTTGRPLIAVLLARLVRVIARYNPDVTITLAISHSSCESQPVRSFQTEEFPRVTSLVLDLGSESTSRTQEAPSRGGSSSIDTVIPVRRHIAARGYNNTTTGGRCSPNAQFWIRFFNGRSFPDLQRLELHHRMRGGIGSGSYEGWEGQSLLFTEIDTLGLAKMERLVVNSVPEFNDAVLMAGLQHAPLLTDLQIEDCHVSYSALDKLLLHALPVLHRLVLRIPNTSRFARHVRQKIGIRNLEEENPHLCPHFRRSGKNLKHFELTAPFICRDIYLDEYEKVRLRESGHPGTLAGDETGEIAQGGLDAMLVTGILQRLRQIRETDSGTQVKKTESTSLEEDRMLLEKERVLRNRRVTIAKEKWTRKLHVLEGICVDGDTFEELVVLAEVEEQGIAWMLGHRPGEHAWKVMDGMANELDYYNEFESGGRLGGSRRLEHDVNDDLMGQQ</sequence>
<name>A0AAV9XF88_9PEZI</name>
<dbReference type="EMBL" id="JAVHJO010000006">
    <property type="protein sequence ID" value="KAK6539647.1"/>
    <property type="molecule type" value="Genomic_DNA"/>
</dbReference>
<organism evidence="2 3">
    <name type="scientific">Orbilia ellipsospora</name>
    <dbReference type="NCBI Taxonomy" id="2528407"/>
    <lineage>
        <taxon>Eukaryota</taxon>
        <taxon>Fungi</taxon>
        <taxon>Dikarya</taxon>
        <taxon>Ascomycota</taxon>
        <taxon>Pezizomycotina</taxon>
        <taxon>Orbiliomycetes</taxon>
        <taxon>Orbiliales</taxon>
        <taxon>Orbiliaceae</taxon>
        <taxon>Orbilia</taxon>
    </lineage>
</organism>